<organism evidence="2 3">
    <name type="scientific">Reticulomyxa filosa</name>
    <dbReference type="NCBI Taxonomy" id="46433"/>
    <lineage>
        <taxon>Eukaryota</taxon>
        <taxon>Sar</taxon>
        <taxon>Rhizaria</taxon>
        <taxon>Retaria</taxon>
        <taxon>Foraminifera</taxon>
        <taxon>Monothalamids</taxon>
        <taxon>Reticulomyxidae</taxon>
        <taxon>Reticulomyxa</taxon>
    </lineage>
</organism>
<sequence>FVSDITTGRRNNVYVFNDSSNEWTEARVIGLDKNTKNVIVKYKVSDTCNNNTMDVCETIHKFSNRICSKTLFHSSSSPPQTEQLLHQDIPLSIIPKFDLSKPGHHIYNSSSNDNNDNSHTNDSLIHTNSTTSLAKMHAESFLWNLRRVDY</sequence>
<gene>
    <name evidence="2" type="ORF">RFI_29483</name>
</gene>
<comment type="caution">
    <text evidence="2">The sequence shown here is derived from an EMBL/GenBank/DDBJ whole genome shotgun (WGS) entry which is preliminary data.</text>
</comment>
<keyword evidence="3" id="KW-1185">Reference proteome</keyword>
<evidence type="ECO:0000313" key="2">
    <source>
        <dbReference type="EMBL" id="ETO07910.1"/>
    </source>
</evidence>
<dbReference type="EMBL" id="ASPP01025576">
    <property type="protein sequence ID" value="ETO07910.1"/>
    <property type="molecule type" value="Genomic_DNA"/>
</dbReference>
<accession>X6M4G3</accession>
<feature type="non-terminal residue" evidence="2">
    <location>
        <position position="1"/>
    </location>
</feature>
<dbReference type="AlphaFoldDB" id="X6M4G3"/>
<protein>
    <submittedName>
        <fullName evidence="2">Uncharacterized protein</fullName>
    </submittedName>
</protein>
<feature type="compositionally biased region" description="Low complexity" evidence="1">
    <location>
        <begin position="108"/>
        <end position="123"/>
    </location>
</feature>
<evidence type="ECO:0000313" key="3">
    <source>
        <dbReference type="Proteomes" id="UP000023152"/>
    </source>
</evidence>
<evidence type="ECO:0000256" key="1">
    <source>
        <dbReference type="SAM" id="MobiDB-lite"/>
    </source>
</evidence>
<reference evidence="2 3" key="1">
    <citation type="journal article" date="2013" name="Curr. Biol.">
        <title>The Genome of the Foraminiferan Reticulomyxa filosa.</title>
        <authorList>
            <person name="Glockner G."/>
            <person name="Hulsmann N."/>
            <person name="Schleicher M."/>
            <person name="Noegel A.A."/>
            <person name="Eichinger L."/>
            <person name="Gallinger C."/>
            <person name="Pawlowski J."/>
            <person name="Sierra R."/>
            <person name="Euteneuer U."/>
            <person name="Pillet L."/>
            <person name="Moustafa A."/>
            <person name="Platzer M."/>
            <person name="Groth M."/>
            <person name="Szafranski K."/>
            <person name="Schliwa M."/>
        </authorList>
    </citation>
    <scope>NUCLEOTIDE SEQUENCE [LARGE SCALE GENOMIC DNA]</scope>
</reference>
<name>X6M4G3_RETFI</name>
<feature type="region of interest" description="Disordered" evidence="1">
    <location>
        <begin position="105"/>
        <end position="124"/>
    </location>
</feature>
<dbReference type="Proteomes" id="UP000023152">
    <property type="component" value="Unassembled WGS sequence"/>
</dbReference>
<proteinExistence type="predicted"/>